<gene>
    <name evidence="1" type="ORF">FC27_GL000517</name>
</gene>
<dbReference type="PATRIC" id="fig|1423815.3.peg.525"/>
<protein>
    <submittedName>
        <fullName evidence="1">Uncharacterized protein</fullName>
    </submittedName>
</protein>
<dbReference type="Proteomes" id="UP000051647">
    <property type="component" value="Unassembled WGS sequence"/>
</dbReference>
<evidence type="ECO:0000313" key="2">
    <source>
        <dbReference type="Proteomes" id="UP000051647"/>
    </source>
</evidence>
<name>A0A0R1SJH7_9LACO</name>
<accession>A0A0R1SJH7</accession>
<organism evidence="1 2">
    <name type="scientific">Companilactobacillus versmoldensis DSM 14857 = KCTC 3814</name>
    <dbReference type="NCBI Taxonomy" id="1423815"/>
    <lineage>
        <taxon>Bacteria</taxon>
        <taxon>Bacillati</taxon>
        <taxon>Bacillota</taxon>
        <taxon>Bacilli</taxon>
        <taxon>Lactobacillales</taxon>
        <taxon>Lactobacillaceae</taxon>
        <taxon>Companilactobacillus</taxon>
    </lineage>
</organism>
<evidence type="ECO:0000313" key="1">
    <source>
        <dbReference type="EMBL" id="KRL66642.1"/>
    </source>
</evidence>
<reference evidence="1 2" key="1">
    <citation type="journal article" date="2015" name="Genome Announc.">
        <title>Expanding the biotechnology potential of lactobacilli through comparative genomics of 213 strains and associated genera.</title>
        <authorList>
            <person name="Sun Z."/>
            <person name="Harris H.M."/>
            <person name="McCann A."/>
            <person name="Guo C."/>
            <person name="Argimon S."/>
            <person name="Zhang W."/>
            <person name="Yang X."/>
            <person name="Jeffery I.B."/>
            <person name="Cooney J.C."/>
            <person name="Kagawa T.F."/>
            <person name="Liu W."/>
            <person name="Song Y."/>
            <person name="Salvetti E."/>
            <person name="Wrobel A."/>
            <person name="Rasinkangas P."/>
            <person name="Parkhill J."/>
            <person name="Rea M.C."/>
            <person name="O'Sullivan O."/>
            <person name="Ritari J."/>
            <person name="Douillard F.P."/>
            <person name="Paul Ross R."/>
            <person name="Yang R."/>
            <person name="Briner A.E."/>
            <person name="Felis G.E."/>
            <person name="de Vos W.M."/>
            <person name="Barrangou R."/>
            <person name="Klaenhammer T.R."/>
            <person name="Caufield P.W."/>
            <person name="Cui Y."/>
            <person name="Zhang H."/>
            <person name="O'Toole P.W."/>
        </authorList>
    </citation>
    <scope>NUCLEOTIDE SEQUENCE [LARGE SCALE GENOMIC DNA]</scope>
    <source>
        <strain evidence="1 2">DSM 14857</strain>
    </source>
</reference>
<dbReference type="EMBL" id="AZFA01000013">
    <property type="protein sequence ID" value="KRL66642.1"/>
    <property type="molecule type" value="Genomic_DNA"/>
</dbReference>
<keyword evidence="2" id="KW-1185">Reference proteome</keyword>
<dbReference type="RefSeq" id="WP_155802124.1">
    <property type="nucleotide sequence ID" value="NZ_AZFA01000013.1"/>
</dbReference>
<proteinExistence type="predicted"/>
<sequence length="53" mass="6093">MTEKQKNEKLVDAEKFIKASATLDDIDQLEKLIEARRKFLVDIICLTDDAPTK</sequence>
<dbReference type="AlphaFoldDB" id="A0A0R1SJH7"/>
<comment type="caution">
    <text evidence="1">The sequence shown here is derived from an EMBL/GenBank/DDBJ whole genome shotgun (WGS) entry which is preliminary data.</text>
</comment>